<protein>
    <recommendedName>
        <fullName evidence="3">DUF2004 domain-containing protein</fullName>
    </recommendedName>
</protein>
<dbReference type="EMBL" id="JAGJWX010000024">
    <property type="protein sequence ID" value="MBP2858909.1"/>
    <property type="molecule type" value="Genomic_DNA"/>
</dbReference>
<evidence type="ECO:0008006" key="3">
    <source>
        <dbReference type="Google" id="ProtNLM"/>
    </source>
</evidence>
<comment type="caution">
    <text evidence="1">The sequence shown here is derived from an EMBL/GenBank/DDBJ whole genome shotgun (WGS) entry which is preliminary data.</text>
</comment>
<sequence>MEKSLKLMSGEFYFGRINFDSFSSSVGWKGFFERKESFSFYLVDDAIRLAYNFFSLHWNGFFALSALSFDDDRESDENVINKYKSIYEDLKSKGYLKILSDNFERYLCGDIPLVASDVSIHFDTENFMNICRIMMAHGGVLGQVFFMINLELGVVIYPHEETGFGCISLNDSDIGVDFFNYVSKNGKFNVFVND</sequence>
<accession>A0ABS5BFG6</accession>
<evidence type="ECO:0000313" key="2">
    <source>
        <dbReference type="Proteomes" id="UP000810130"/>
    </source>
</evidence>
<dbReference type="Proteomes" id="UP000810130">
    <property type="component" value="Unassembled WGS sequence"/>
</dbReference>
<evidence type="ECO:0000313" key="1">
    <source>
        <dbReference type="EMBL" id="MBP2858909.1"/>
    </source>
</evidence>
<name>A0ABS5BFG6_9GAMM</name>
<gene>
    <name evidence="1" type="ORF">J8657_15005</name>
</gene>
<organism evidence="1 2">
    <name type="scientific">Dickeya oryzae</name>
    <dbReference type="NCBI Taxonomy" id="1240404"/>
    <lineage>
        <taxon>Bacteria</taxon>
        <taxon>Pseudomonadati</taxon>
        <taxon>Pseudomonadota</taxon>
        <taxon>Gammaproteobacteria</taxon>
        <taxon>Enterobacterales</taxon>
        <taxon>Pectobacteriaceae</taxon>
        <taxon>Dickeya</taxon>
    </lineage>
</organism>
<dbReference type="RefSeq" id="WP_210175357.1">
    <property type="nucleotide sequence ID" value="NZ_JAGJWX010000024.1"/>
</dbReference>
<reference evidence="1 2" key="1">
    <citation type="submission" date="2021-04" db="EMBL/GenBank/DDBJ databases">
        <title>Genomic and host-range diversity within the Dickeya zeae complex, identification of D. zeae and D. oryzae members, proposal of two novel subspecies D. zeae subsp. zeae subsp. nov. and D. zeae subsp. dombae subsp. nov.</title>
        <authorList>
            <person name="Van Gijsegem F."/>
            <person name="Hugouvieux-Cotte-Pattat N."/>
        </authorList>
    </citation>
    <scope>NUCLEOTIDE SEQUENCE [LARGE SCALE GENOMIC DNA]</scope>
    <source>
        <strain evidence="1 2">FVG03</strain>
    </source>
</reference>
<proteinExistence type="predicted"/>
<keyword evidence="2" id="KW-1185">Reference proteome</keyword>